<accession>A0ABR2JE07</accession>
<dbReference type="EMBL" id="JAPFFF010000012">
    <property type="protein sequence ID" value="KAK8876169.1"/>
    <property type="molecule type" value="Genomic_DNA"/>
</dbReference>
<reference evidence="1 2" key="1">
    <citation type="submission" date="2024-04" db="EMBL/GenBank/DDBJ databases">
        <title>Tritrichomonas musculus Genome.</title>
        <authorList>
            <person name="Alves-Ferreira E."/>
            <person name="Grigg M."/>
            <person name="Lorenzi H."/>
            <person name="Galac M."/>
        </authorList>
    </citation>
    <scope>NUCLEOTIDE SEQUENCE [LARGE SCALE GENOMIC DNA]</scope>
    <source>
        <strain evidence="1 2">EAF2021</strain>
    </source>
</reference>
<organism evidence="1 2">
    <name type="scientific">Tritrichomonas musculus</name>
    <dbReference type="NCBI Taxonomy" id="1915356"/>
    <lineage>
        <taxon>Eukaryota</taxon>
        <taxon>Metamonada</taxon>
        <taxon>Parabasalia</taxon>
        <taxon>Tritrichomonadida</taxon>
        <taxon>Tritrichomonadidae</taxon>
        <taxon>Tritrichomonas</taxon>
    </lineage>
</organism>
<gene>
    <name evidence="1" type="ORF">M9Y10_006358</name>
</gene>
<name>A0ABR2JE07_9EUKA</name>
<evidence type="ECO:0000313" key="1">
    <source>
        <dbReference type="EMBL" id="KAK8876169.1"/>
    </source>
</evidence>
<dbReference type="Proteomes" id="UP001470230">
    <property type="component" value="Unassembled WGS sequence"/>
</dbReference>
<protein>
    <submittedName>
        <fullName evidence="1">Uncharacterized protein</fullName>
    </submittedName>
</protein>
<comment type="caution">
    <text evidence="1">The sequence shown here is derived from an EMBL/GenBank/DDBJ whole genome shotgun (WGS) entry which is preliminary data.</text>
</comment>
<keyword evidence="2" id="KW-1185">Reference proteome</keyword>
<proteinExistence type="predicted"/>
<evidence type="ECO:0000313" key="2">
    <source>
        <dbReference type="Proteomes" id="UP001470230"/>
    </source>
</evidence>
<sequence>MTMHSTLSNTTQEASFFYYVYHNGDKYPEQTPAQTSTPTGPTTYIDKSFTQDDFKVVNAGSATATVKQVSGCTFSNINIATSEYMFGANGAFSFFNKVFQNDDNTERSCPLKVYNLKSILNFVISRCKFTKIVSKANVNGNILYTTLPIGTGTAATAFATHITFEFCEFTDCPSSKDQTLVYLANIIDTASFTNCKFIFSDAVGEGS</sequence>